<dbReference type="Proteomes" id="UP000240505">
    <property type="component" value="Chromosome"/>
</dbReference>
<evidence type="ECO:0000313" key="1">
    <source>
        <dbReference type="EMBL" id="AVR96748.1"/>
    </source>
</evidence>
<dbReference type="KEGG" id="masz:C9I28_14490"/>
<dbReference type="AlphaFoldDB" id="A0A2R4CB60"/>
<reference evidence="1 2" key="1">
    <citation type="submission" date="2018-03" db="EMBL/GenBank/DDBJ databases">
        <title>Massilia armeniaca sp. nov., isolated from desert soil.</title>
        <authorList>
            <person name="Huang H."/>
            <person name="Ren M."/>
        </authorList>
    </citation>
    <scope>NUCLEOTIDE SEQUENCE [LARGE SCALE GENOMIC DNA]</scope>
    <source>
        <strain evidence="1 2">ZMN-3</strain>
    </source>
</reference>
<protein>
    <recommendedName>
        <fullName evidence="3">Thioredoxin domain-containing protein</fullName>
    </recommendedName>
</protein>
<keyword evidence="2" id="KW-1185">Reference proteome</keyword>
<name>A0A2R4CB60_9BURK</name>
<evidence type="ECO:0008006" key="3">
    <source>
        <dbReference type="Google" id="ProtNLM"/>
    </source>
</evidence>
<sequence length="416" mass="44484">MLLALACQSGHAVWARSPDSAAPTAVVRSQPALRAALAAGTTPLHALTPYGRRQFLAQLRWGRGGLGGYGYTALIRELDHEQLAAALAWLDVSDDLPMLDEMLVGPPLRLPPPSPQAERDLASLRQYVERDYARRSSAHATSTTIGAPALLRHYQELFGTRMDAAALRRQSAGDLAVLFDAAAAVVSRAPTAAALDDLQRIHAELLVRDIPTARGFDQGVMSALLAARRFDAARDFAASRPHLADRPVPQVVDTLGPTFQGRSVYTYDAAGDTLTRVALPVPSGVELVMVVGAGCHFSADALAALHADAALQARLRAVNLVLVTDPRTPVATDWLAGWNAAHPAMPIRVPFNEQEWQALDQVGVPAFYLFRNGKRIGQQLGWQADGKAALSRLIDAATRGARPAGQAARLQSRPAA</sequence>
<gene>
    <name evidence="1" type="ORF">C9I28_14490</name>
</gene>
<dbReference type="EMBL" id="CP028324">
    <property type="protein sequence ID" value="AVR96748.1"/>
    <property type="molecule type" value="Genomic_DNA"/>
</dbReference>
<proteinExistence type="predicted"/>
<evidence type="ECO:0000313" key="2">
    <source>
        <dbReference type="Proteomes" id="UP000240505"/>
    </source>
</evidence>
<accession>A0A2R4CB60</accession>
<organism evidence="1 2">
    <name type="scientific">Pseudoduganella armeniaca</name>
    <dbReference type="NCBI Taxonomy" id="2072590"/>
    <lineage>
        <taxon>Bacteria</taxon>
        <taxon>Pseudomonadati</taxon>
        <taxon>Pseudomonadota</taxon>
        <taxon>Betaproteobacteria</taxon>
        <taxon>Burkholderiales</taxon>
        <taxon>Oxalobacteraceae</taxon>
        <taxon>Telluria group</taxon>
        <taxon>Pseudoduganella</taxon>
    </lineage>
</organism>